<evidence type="ECO:0000313" key="3">
    <source>
        <dbReference type="Proteomes" id="UP000239865"/>
    </source>
</evidence>
<organism evidence="2 3">
    <name type="scientific">Xanthomonas melonis</name>
    <dbReference type="NCBI Taxonomy" id="56456"/>
    <lineage>
        <taxon>Bacteria</taxon>
        <taxon>Pseudomonadati</taxon>
        <taxon>Pseudomonadota</taxon>
        <taxon>Gammaproteobacteria</taxon>
        <taxon>Lysobacterales</taxon>
        <taxon>Lysobacteraceae</taxon>
        <taxon>Xanthomonas</taxon>
    </lineage>
</organism>
<dbReference type="PROSITE" id="PS51301">
    <property type="entry name" value="KILA_N"/>
    <property type="match status" value="1"/>
</dbReference>
<dbReference type="InterPro" id="IPR018004">
    <property type="entry name" value="KilA/APSES_HTH"/>
</dbReference>
<feature type="domain" description="KilA-N" evidence="1">
    <location>
        <begin position="6"/>
        <end position="109"/>
    </location>
</feature>
<dbReference type="Pfam" id="PF04383">
    <property type="entry name" value="KilA-N"/>
    <property type="match status" value="1"/>
</dbReference>
<sequence length="265" mass="28782">MLGVHEMTGSALRVANLQVRRDAAGRYCLNDLHQAAGGRERHSPNRFTRTNTFQLLVTELTPEMAFAPVDSIRGGIAPGTYVAKEMVYAYAMWISPRFHIEVIRAYDALVGADPGSKVRVPAADAALHRARMQAVTQLYRASHPAEQLALHAQATQLSLALDLPRPELPAAAVALQSSQKTLATFWLAVDTALAAGQLHNHARRADVLALNLPQVRQCAGRRGITLPESTALTGALRACARLLHVNRAYNSPATGRAIKCWVFAK</sequence>
<accession>A0A2S7DEY2</accession>
<name>A0A2S7DEY2_9XANT</name>
<evidence type="ECO:0000313" key="2">
    <source>
        <dbReference type="EMBL" id="PPU72377.1"/>
    </source>
</evidence>
<dbReference type="SMART" id="SM01252">
    <property type="entry name" value="KilA-N"/>
    <property type="match status" value="1"/>
</dbReference>
<protein>
    <recommendedName>
        <fullName evidence="1">KilA-N domain-containing protein</fullName>
    </recommendedName>
</protein>
<dbReference type="OrthoDB" id="5298460at2"/>
<gene>
    <name evidence="2" type="ORF">XmelCFBP4644_13020</name>
</gene>
<dbReference type="InterPro" id="IPR017880">
    <property type="entry name" value="KilA_N"/>
</dbReference>
<proteinExistence type="predicted"/>
<dbReference type="Proteomes" id="UP000239865">
    <property type="component" value="Unassembled WGS sequence"/>
</dbReference>
<evidence type="ECO:0000259" key="1">
    <source>
        <dbReference type="PROSITE" id="PS51301"/>
    </source>
</evidence>
<dbReference type="EMBL" id="MDEH01000006">
    <property type="protein sequence ID" value="PPU72377.1"/>
    <property type="molecule type" value="Genomic_DNA"/>
</dbReference>
<reference evidence="2 3" key="1">
    <citation type="submission" date="2016-08" db="EMBL/GenBank/DDBJ databases">
        <authorList>
            <person name="Seilhamer J.J."/>
        </authorList>
    </citation>
    <scope>NUCLEOTIDE SEQUENCE [LARGE SCALE GENOMIC DNA]</scope>
    <source>
        <strain evidence="2 3">CFBP4644</strain>
    </source>
</reference>
<comment type="caution">
    <text evidence="2">The sequence shown here is derived from an EMBL/GenBank/DDBJ whole genome shotgun (WGS) entry which is preliminary data.</text>
</comment>
<dbReference type="AlphaFoldDB" id="A0A2S7DEY2"/>